<evidence type="ECO:0000313" key="1">
    <source>
        <dbReference type="EMBL" id="TNV86687.1"/>
    </source>
</evidence>
<evidence type="ECO:0000313" key="2">
    <source>
        <dbReference type="Proteomes" id="UP000785679"/>
    </source>
</evidence>
<dbReference type="AlphaFoldDB" id="A0A8J8T8S6"/>
<reference evidence="1" key="1">
    <citation type="submission" date="2019-06" db="EMBL/GenBank/DDBJ databases">
        <authorList>
            <person name="Zheng W."/>
        </authorList>
    </citation>
    <scope>NUCLEOTIDE SEQUENCE</scope>
    <source>
        <strain evidence="1">QDHG01</strain>
    </source>
</reference>
<dbReference type="Proteomes" id="UP000785679">
    <property type="component" value="Unassembled WGS sequence"/>
</dbReference>
<proteinExistence type="predicted"/>
<protein>
    <submittedName>
        <fullName evidence="1">Uncharacterized protein</fullName>
    </submittedName>
</protein>
<sequence length="78" mass="8893">MGHSTTGFTNYILQLTRSTSALMKILKISTIDSYIGFNKGIILSDKQYLFAYNSNNVKYLSMPYHLRQQSGLLRLQQG</sequence>
<name>A0A8J8T8S6_HALGN</name>
<accession>A0A8J8T8S6</accession>
<gene>
    <name evidence="1" type="ORF">FGO68_gene12770</name>
</gene>
<comment type="caution">
    <text evidence="1">The sequence shown here is derived from an EMBL/GenBank/DDBJ whole genome shotgun (WGS) entry which is preliminary data.</text>
</comment>
<organism evidence="1 2">
    <name type="scientific">Halteria grandinella</name>
    <dbReference type="NCBI Taxonomy" id="5974"/>
    <lineage>
        <taxon>Eukaryota</taxon>
        <taxon>Sar</taxon>
        <taxon>Alveolata</taxon>
        <taxon>Ciliophora</taxon>
        <taxon>Intramacronucleata</taxon>
        <taxon>Spirotrichea</taxon>
        <taxon>Stichotrichia</taxon>
        <taxon>Sporadotrichida</taxon>
        <taxon>Halteriidae</taxon>
        <taxon>Halteria</taxon>
    </lineage>
</organism>
<keyword evidence="2" id="KW-1185">Reference proteome</keyword>
<dbReference type="EMBL" id="RRYP01000897">
    <property type="protein sequence ID" value="TNV86687.1"/>
    <property type="molecule type" value="Genomic_DNA"/>
</dbReference>